<organism evidence="2 3">
    <name type="scientific">Fusarium oxysporum</name>
    <name type="common">Fusarium vascular wilt</name>
    <dbReference type="NCBI Taxonomy" id="5507"/>
    <lineage>
        <taxon>Eukaryota</taxon>
        <taxon>Fungi</taxon>
        <taxon>Dikarya</taxon>
        <taxon>Ascomycota</taxon>
        <taxon>Pezizomycotina</taxon>
        <taxon>Sordariomycetes</taxon>
        <taxon>Hypocreomycetidae</taxon>
        <taxon>Hypocreales</taxon>
        <taxon>Nectriaceae</taxon>
        <taxon>Fusarium</taxon>
        <taxon>Fusarium oxysporum species complex</taxon>
    </lineage>
</organism>
<name>A0A420QYF9_FUSOX</name>
<evidence type="ECO:0000256" key="1">
    <source>
        <dbReference type="SAM" id="MobiDB-lite"/>
    </source>
</evidence>
<evidence type="ECO:0000313" key="2">
    <source>
        <dbReference type="EMBL" id="RKL09801.1"/>
    </source>
</evidence>
<evidence type="ECO:0000313" key="3">
    <source>
        <dbReference type="Proteomes" id="UP000285860"/>
    </source>
</evidence>
<protein>
    <submittedName>
        <fullName evidence="2">Uncharacterized protein</fullName>
    </submittedName>
</protein>
<feature type="region of interest" description="Disordered" evidence="1">
    <location>
        <begin position="137"/>
        <end position="240"/>
    </location>
</feature>
<dbReference type="EMBL" id="MRCY01000042">
    <property type="protein sequence ID" value="RKL09801.1"/>
    <property type="molecule type" value="Genomic_DNA"/>
</dbReference>
<reference evidence="2 3" key="1">
    <citation type="journal article" date="2018" name="Sci. Rep.">
        <title>Characterisation of pathogen-specific regions and novel effector candidates in Fusarium oxysporum f. sp. cepae.</title>
        <authorList>
            <person name="Armitage A.D."/>
            <person name="Taylor A."/>
            <person name="Sobczyk M.K."/>
            <person name="Baxter L."/>
            <person name="Greenfield B.P."/>
            <person name="Bates H.J."/>
            <person name="Wilson F."/>
            <person name="Jackson A.C."/>
            <person name="Ott S."/>
            <person name="Harrison R.J."/>
            <person name="Clarkson J.P."/>
        </authorList>
    </citation>
    <scope>NUCLEOTIDE SEQUENCE [LARGE SCALE GENOMIC DNA]</scope>
    <source>
        <strain evidence="2 3">Fo_A28</strain>
    </source>
</reference>
<feature type="compositionally biased region" description="Basic residues" evidence="1">
    <location>
        <begin position="227"/>
        <end position="240"/>
    </location>
</feature>
<sequence>MATLYTYSPRGLASHKFWDESEETVWPNVASIPLPPSPQVVAPVEQEPWANLPWEELRAKTDARVLKVAEAAREHLLGGLYEHLPHTELDWSLDDEEPRCRVVEMDCYGMSFGRAWALKRHLLRSPHTAHEVRLAEEWVEPPSSSSPQPSPSLHQPPTPIAPAPEMDFMEVDGELEAERAMDASHSAVAAESGIPVLNASSKRSSAPNAEIPDLGEERESAPQPPPHLRRSRRSNRKKLR</sequence>
<gene>
    <name evidence="2" type="ORF">BFJ68_g8939</name>
</gene>
<feature type="compositionally biased region" description="Pro residues" evidence="1">
    <location>
        <begin position="148"/>
        <end position="162"/>
    </location>
</feature>
<accession>A0A420QYF9</accession>
<dbReference type="AlphaFoldDB" id="A0A420QYF9"/>
<comment type="caution">
    <text evidence="2">The sequence shown here is derived from an EMBL/GenBank/DDBJ whole genome shotgun (WGS) entry which is preliminary data.</text>
</comment>
<dbReference type="VEuPathDB" id="FungiDB:FOZG_08396"/>
<dbReference type="Proteomes" id="UP000285860">
    <property type="component" value="Unassembled WGS sequence"/>
</dbReference>
<feature type="compositionally biased region" description="Polar residues" evidence="1">
    <location>
        <begin position="198"/>
        <end position="207"/>
    </location>
</feature>
<proteinExistence type="predicted"/>